<reference evidence="10 11" key="1">
    <citation type="submission" date="2022-12" db="EMBL/GenBank/DDBJ databases">
        <title>Chromosome-scale assembly of the Ensete ventricosum genome.</title>
        <authorList>
            <person name="Dussert Y."/>
            <person name="Stocks J."/>
            <person name="Wendawek A."/>
            <person name="Woldeyes F."/>
            <person name="Nichols R.A."/>
            <person name="Borrell J.S."/>
        </authorList>
    </citation>
    <scope>NUCLEOTIDE SEQUENCE [LARGE SCALE GENOMIC DNA]</scope>
    <source>
        <strain evidence="11">cv. Maze</strain>
        <tissue evidence="10">Seeds</tissue>
    </source>
</reference>
<evidence type="ECO:0000256" key="3">
    <source>
        <dbReference type="ARBA" id="ARBA00022741"/>
    </source>
</evidence>
<proteinExistence type="predicted"/>
<dbReference type="InterPro" id="IPR011009">
    <property type="entry name" value="Kinase-like_dom_sf"/>
</dbReference>
<feature type="domain" description="Protein kinase" evidence="9">
    <location>
        <begin position="452"/>
        <end position="525"/>
    </location>
</feature>
<evidence type="ECO:0000256" key="6">
    <source>
        <dbReference type="PROSITE-ProRule" id="PRU10141"/>
    </source>
</evidence>
<dbReference type="AlphaFoldDB" id="A0AAV8QCV6"/>
<evidence type="ECO:0000256" key="5">
    <source>
        <dbReference type="ARBA" id="ARBA00022840"/>
    </source>
</evidence>
<keyword evidence="11" id="KW-1185">Reference proteome</keyword>
<dbReference type="GO" id="GO:0004674">
    <property type="term" value="F:protein serine/threonine kinase activity"/>
    <property type="evidence" value="ECO:0007669"/>
    <property type="project" value="UniProtKB-KW"/>
</dbReference>
<dbReference type="Proteomes" id="UP001222027">
    <property type="component" value="Unassembled WGS sequence"/>
</dbReference>
<dbReference type="PROSITE" id="PS50011">
    <property type="entry name" value="PROTEIN_KINASE_DOM"/>
    <property type="match status" value="1"/>
</dbReference>
<evidence type="ECO:0000256" key="8">
    <source>
        <dbReference type="SAM" id="SignalP"/>
    </source>
</evidence>
<protein>
    <recommendedName>
        <fullName evidence="9">Protein kinase domain-containing protein</fullName>
    </recommendedName>
</protein>
<dbReference type="PANTHER" id="PTHR34590:SF10">
    <property type="entry name" value="RECEPTOR-LIKE PROTEIN KINASE HERK 1"/>
    <property type="match status" value="1"/>
</dbReference>
<evidence type="ECO:0000256" key="2">
    <source>
        <dbReference type="ARBA" id="ARBA00022679"/>
    </source>
</evidence>
<keyword evidence="4" id="KW-0418">Kinase</keyword>
<dbReference type="GO" id="GO:0005524">
    <property type="term" value="F:ATP binding"/>
    <property type="evidence" value="ECO:0007669"/>
    <property type="project" value="UniProtKB-UniRule"/>
</dbReference>
<dbReference type="Gene3D" id="2.60.120.430">
    <property type="entry name" value="Galactose-binding lectin"/>
    <property type="match status" value="1"/>
</dbReference>
<dbReference type="Gene3D" id="3.30.200.20">
    <property type="entry name" value="Phosphorylase Kinase, domain 1"/>
    <property type="match status" value="1"/>
</dbReference>
<evidence type="ECO:0000256" key="1">
    <source>
        <dbReference type="ARBA" id="ARBA00022527"/>
    </source>
</evidence>
<feature type="region of interest" description="Disordered" evidence="7">
    <location>
        <begin position="403"/>
        <end position="425"/>
    </location>
</feature>
<feature type="compositionally biased region" description="Polar residues" evidence="7">
    <location>
        <begin position="410"/>
        <end position="425"/>
    </location>
</feature>
<dbReference type="InterPro" id="IPR045272">
    <property type="entry name" value="ANXUR1/2-like"/>
</dbReference>
<dbReference type="InterPro" id="IPR001245">
    <property type="entry name" value="Ser-Thr/Tyr_kinase_cat_dom"/>
</dbReference>
<dbReference type="Pfam" id="PF07714">
    <property type="entry name" value="PK_Tyr_Ser-Thr"/>
    <property type="match status" value="1"/>
</dbReference>
<keyword evidence="2" id="KW-0808">Transferase</keyword>
<dbReference type="Pfam" id="PF11721">
    <property type="entry name" value="Malectin"/>
    <property type="match status" value="1"/>
</dbReference>
<keyword evidence="8" id="KW-0732">Signal</keyword>
<comment type="caution">
    <text evidence="10">The sequence shown here is derived from an EMBL/GenBank/DDBJ whole genome shotgun (WGS) entry which is preliminary data.</text>
</comment>
<feature type="binding site" evidence="6">
    <location>
        <position position="480"/>
    </location>
    <ligand>
        <name>ATP</name>
        <dbReference type="ChEBI" id="CHEBI:30616"/>
    </ligand>
</feature>
<dbReference type="GO" id="GO:0004714">
    <property type="term" value="F:transmembrane receptor protein tyrosine kinase activity"/>
    <property type="evidence" value="ECO:0007669"/>
    <property type="project" value="InterPro"/>
</dbReference>
<evidence type="ECO:0000313" key="10">
    <source>
        <dbReference type="EMBL" id="KAJ8466745.1"/>
    </source>
</evidence>
<feature type="chain" id="PRO_5043417753" description="Protein kinase domain-containing protein" evidence="8">
    <location>
        <begin position="27"/>
        <end position="525"/>
    </location>
</feature>
<accession>A0AAV8QCV6</accession>
<dbReference type="SUPFAM" id="SSF56112">
    <property type="entry name" value="Protein kinase-like (PK-like)"/>
    <property type="match status" value="1"/>
</dbReference>
<dbReference type="PANTHER" id="PTHR34590">
    <property type="entry name" value="OS03G0124300 PROTEIN-RELATED"/>
    <property type="match status" value="1"/>
</dbReference>
<evidence type="ECO:0000313" key="11">
    <source>
        <dbReference type="Proteomes" id="UP001222027"/>
    </source>
</evidence>
<dbReference type="EMBL" id="JAQQAF010000008">
    <property type="protein sequence ID" value="KAJ8466745.1"/>
    <property type="molecule type" value="Genomic_DNA"/>
</dbReference>
<keyword evidence="1" id="KW-0723">Serine/threonine-protein kinase</keyword>
<sequence length="525" mass="59276">MATLRPHHLFLLLLHHVLTVCSTVAAFAPEDNFLINCGANATVTSADGRPFRPDTSGEVSSFVMSPISHDVVQISSSDVYGSARVFREAAAYRFSIRQKGRHLLRLHFRPVRSSLYDMKSASFSVKANEYTLLHNFSCSRLDLCRSAVVKEYIFEVGLVVNQLSVLSWWLLRMAPSNSSMPSKLYQCPVIWFLLLHPRFLQGLVSRFRLVQASRLHIGSMWVVQFWIRATTPCEEFGRMIGRSWSFQLRCTASQLIRIQSDIHLKYRKYIAPSLVYATAQEMADANVGNQKFNISWVFKIELGFMYLVRLHFCDFFEQVHQKPSVQCLYFVDFIIYVQMDSDRRILVQIGPPELTNFPPDAILNGLEIFKLSDSDDNFDVNHIIWCILLMLSGRRNAKKPTLASFPSPVAPTTHTGSPNTKLSARSYASSGPSLGIGQLLAFSEIQEVTKNFDESLVVGIGGFGKVYKGVLENGLVVAVKRGNPQSQQGLVEFRTEIEMLSKLRHRHLVSLIGHCHEANNYGACL</sequence>
<dbReference type="InterPro" id="IPR000719">
    <property type="entry name" value="Prot_kinase_dom"/>
</dbReference>
<name>A0AAV8QCV6_ENSVE</name>
<gene>
    <name evidence="10" type="ORF">OPV22_029297</name>
</gene>
<keyword evidence="3 6" id="KW-0547">Nucleotide-binding</keyword>
<organism evidence="10 11">
    <name type="scientific">Ensete ventricosum</name>
    <name type="common">Abyssinian banana</name>
    <name type="synonym">Musa ensete</name>
    <dbReference type="NCBI Taxonomy" id="4639"/>
    <lineage>
        <taxon>Eukaryota</taxon>
        <taxon>Viridiplantae</taxon>
        <taxon>Streptophyta</taxon>
        <taxon>Embryophyta</taxon>
        <taxon>Tracheophyta</taxon>
        <taxon>Spermatophyta</taxon>
        <taxon>Magnoliopsida</taxon>
        <taxon>Liliopsida</taxon>
        <taxon>Zingiberales</taxon>
        <taxon>Musaceae</taxon>
        <taxon>Ensete</taxon>
    </lineage>
</organism>
<keyword evidence="5 6" id="KW-0067">ATP-binding</keyword>
<dbReference type="InterPro" id="IPR021720">
    <property type="entry name" value="Malectin_dom"/>
</dbReference>
<dbReference type="FunFam" id="3.30.200.20:FF:000039">
    <property type="entry name" value="receptor-like protein kinase FERONIA"/>
    <property type="match status" value="1"/>
</dbReference>
<dbReference type="InterPro" id="IPR017441">
    <property type="entry name" value="Protein_kinase_ATP_BS"/>
</dbReference>
<evidence type="ECO:0000256" key="4">
    <source>
        <dbReference type="ARBA" id="ARBA00022777"/>
    </source>
</evidence>
<feature type="signal peptide" evidence="8">
    <location>
        <begin position="1"/>
        <end position="26"/>
    </location>
</feature>
<evidence type="ECO:0000256" key="7">
    <source>
        <dbReference type="SAM" id="MobiDB-lite"/>
    </source>
</evidence>
<dbReference type="PROSITE" id="PS00107">
    <property type="entry name" value="PROTEIN_KINASE_ATP"/>
    <property type="match status" value="1"/>
</dbReference>
<evidence type="ECO:0000259" key="9">
    <source>
        <dbReference type="PROSITE" id="PS50011"/>
    </source>
</evidence>